<keyword evidence="1" id="KW-0732">Signal</keyword>
<dbReference type="EMBL" id="BAABCR010000015">
    <property type="protein sequence ID" value="GAA4037722.1"/>
    <property type="molecule type" value="Genomic_DNA"/>
</dbReference>
<dbReference type="Pfam" id="PF18962">
    <property type="entry name" value="Por_Secre_tail"/>
    <property type="match status" value="1"/>
</dbReference>
<feature type="domain" description="Secretion system C-terminal sorting" evidence="3">
    <location>
        <begin position="609"/>
        <end position="678"/>
    </location>
</feature>
<protein>
    <recommendedName>
        <fullName evidence="7">Secretion system C-terminal sorting domain-containing protein</fullName>
    </recommendedName>
</protein>
<gene>
    <name evidence="5" type="ORF">GCM10022386_24450</name>
</gene>
<feature type="domain" description="DUF11" evidence="2">
    <location>
        <begin position="336"/>
        <end position="448"/>
    </location>
</feature>
<dbReference type="InterPro" id="IPR055353">
    <property type="entry name" value="DUF7619"/>
</dbReference>
<name>A0ABP7U8D6_9FLAO</name>
<sequence length="680" mass="74009">MSGNNFGGGVIYSISIKNIGEETLTNIFVTEGPTTFGMTFQFGTIASLAPGEEVTGLIAQKYGAGCYDESQVIVHATSSSTSAEITDLSSDPFSYNNFGLPGSYYNDFPTIRSSFVYINCTQEGVYQDLNNNSIVDVGDVINYTYNISGGSYGGEIYDSNAIVANPTFTNNFYSTTGIHYITPEEAALGYVYNTSYIIAFGPCDVGGYFSDQSYCPCPNPSNANIITPLTSLLPNTISGSVKFNTNNDNCTTGTNFRNRRVSTTDGNLTYTSFTNTNGDYQILIPNTGNYTTSALTNLNANFSSNPATTTTQSLGSGVNYTNNDFCISSANNYTDLGVVMHLINEAIPGNTANYRIWYTNQGSTNLSGSIVLTYDNGKLSFTTASPSQNSTTANTVTWTYSNLLPFESRYINLSFAVGIPPTVNMNDLLSFTAVANPISGDNNTANNIFSWNQIVRSSYDPNDKTVIQGATITPAQGNDYLVYVTRFQNSGTANATTVVIKETLDANLDWNTFEPIASSHTANIQLRNGNDLTYTFSNINLPYESANAQASQGWMSYKIKPKANFAVGEIASSESDIYFDYNPPIITNTVTTEMVALEVVENIRDNFSIFPNPASGDYLTIKTEVPMNALYDIYDINGKLLLKGTVQNLAPIDIHSFQSGFYFVTINTNRGKETYKLIKN</sequence>
<dbReference type="NCBIfam" id="TIGR04183">
    <property type="entry name" value="Por_Secre_tail"/>
    <property type="match status" value="1"/>
</dbReference>
<evidence type="ECO:0000313" key="6">
    <source>
        <dbReference type="Proteomes" id="UP001500968"/>
    </source>
</evidence>
<dbReference type="Pfam" id="PF24595">
    <property type="entry name" value="DUF7619"/>
    <property type="match status" value="1"/>
</dbReference>
<dbReference type="Proteomes" id="UP001500968">
    <property type="component" value="Unassembled WGS sequence"/>
</dbReference>
<evidence type="ECO:0000259" key="4">
    <source>
        <dbReference type="Pfam" id="PF24595"/>
    </source>
</evidence>
<comment type="caution">
    <text evidence="5">The sequence shown here is derived from an EMBL/GenBank/DDBJ whole genome shotgun (WGS) entry which is preliminary data.</text>
</comment>
<organism evidence="5 6">
    <name type="scientific">Flavobacterium cheonhonense</name>
    <dbReference type="NCBI Taxonomy" id="706185"/>
    <lineage>
        <taxon>Bacteria</taxon>
        <taxon>Pseudomonadati</taxon>
        <taxon>Bacteroidota</taxon>
        <taxon>Flavobacteriia</taxon>
        <taxon>Flavobacteriales</taxon>
        <taxon>Flavobacteriaceae</taxon>
        <taxon>Flavobacterium</taxon>
    </lineage>
</organism>
<evidence type="ECO:0000313" key="5">
    <source>
        <dbReference type="EMBL" id="GAA4037722.1"/>
    </source>
</evidence>
<reference evidence="6" key="1">
    <citation type="journal article" date="2019" name="Int. J. Syst. Evol. Microbiol.">
        <title>The Global Catalogue of Microorganisms (GCM) 10K type strain sequencing project: providing services to taxonomists for standard genome sequencing and annotation.</title>
        <authorList>
            <consortium name="The Broad Institute Genomics Platform"/>
            <consortium name="The Broad Institute Genome Sequencing Center for Infectious Disease"/>
            <person name="Wu L."/>
            <person name="Ma J."/>
        </authorList>
    </citation>
    <scope>NUCLEOTIDE SEQUENCE [LARGE SCALE GENOMIC DNA]</scope>
    <source>
        <strain evidence="6">JCM 17064</strain>
    </source>
</reference>
<proteinExistence type="predicted"/>
<evidence type="ECO:0000259" key="3">
    <source>
        <dbReference type="Pfam" id="PF18962"/>
    </source>
</evidence>
<evidence type="ECO:0000259" key="2">
    <source>
        <dbReference type="Pfam" id="PF01345"/>
    </source>
</evidence>
<evidence type="ECO:0000256" key="1">
    <source>
        <dbReference type="ARBA" id="ARBA00022729"/>
    </source>
</evidence>
<evidence type="ECO:0008006" key="7">
    <source>
        <dbReference type="Google" id="ProtNLM"/>
    </source>
</evidence>
<dbReference type="InterPro" id="IPR001434">
    <property type="entry name" value="OmcB-like_DUF11"/>
</dbReference>
<dbReference type="Pfam" id="PF01345">
    <property type="entry name" value="DUF11"/>
    <property type="match status" value="1"/>
</dbReference>
<keyword evidence="6" id="KW-1185">Reference proteome</keyword>
<dbReference type="InterPro" id="IPR026444">
    <property type="entry name" value="Secre_tail"/>
</dbReference>
<accession>A0ABP7U8D6</accession>
<feature type="domain" description="DUF7619" evidence="4">
    <location>
        <begin position="460"/>
        <end position="593"/>
    </location>
</feature>